<accession>A0A1H0YA18</accession>
<reference evidence="2" key="1">
    <citation type="submission" date="2016-10" db="EMBL/GenBank/DDBJ databases">
        <authorList>
            <person name="Varghese N."/>
            <person name="Submissions S."/>
        </authorList>
    </citation>
    <scope>NUCLEOTIDE SEQUENCE [LARGE SCALE GENOMIC DNA]</scope>
    <source>
        <strain evidence="2">CGMCC 1.12397</strain>
    </source>
</reference>
<protein>
    <recommendedName>
        <fullName evidence="3">Small CPxCG-related zinc finger protein</fullName>
    </recommendedName>
</protein>
<evidence type="ECO:0008006" key="3">
    <source>
        <dbReference type="Google" id="ProtNLM"/>
    </source>
</evidence>
<gene>
    <name evidence="1" type="ORF">SAMN05216278_0490</name>
</gene>
<evidence type="ECO:0000313" key="1">
    <source>
        <dbReference type="EMBL" id="SDQ11746.1"/>
    </source>
</evidence>
<name>A0A1H0YA18_9EURY</name>
<dbReference type="InterPro" id="IPR049696">
    <property type="entry name" value="HVO_0649-like"/>
</dbReference>
<evidence type="ECO:0000313" key="2">
    <source>
        <dbReference type="Proteomes" id="UP000199289"/>
    </source>
</evidence>
<proteinExistence type="predicted"/>
<sequence length="71" mass="8084">MQVFGMVPRSSGSTPFERLKNRFDRDMVCPECGYDDDEGEWLSETDGRRVVYQHICPSCGKVRQSCYTLGG</sequence>
<organism evidence="1 2">
    <name type="scientific">Halopelagius longus</name>
    <dbReference type="NCBI Taxonomy" id="1236180"/>
    <lineage>
        <taxon>Archaea</taxon>
        <taxon>Methanobacteriati</taxon>
        <taxon>Methanobacteriota</taxon>
        <taxon>Stenosarchaea group</taxon>
        <taxon>Halobacteria</taxon>
        <taxon>Halobacteriales</taxon>
        <taxon>Haloferacaceae</taxon>
    </lineage>
</organism>
<dbReference type="AlphaFoldDB" id="A0A1H0YA18"/>
<dbReference type="EMBL" id="FNKQ01000001">
    <property type="protein sequence ID" value="SDQ11746.1"/>
    <property type="molecule type" value="Genomic_DNA"/>
</dbReference>
<dbReference type="NCBIfam" id="NF041911">
    <property type="entry name" value="HVO_0649"/>
    <property type="match status" value="1"/>
</dbReference>
<dbReference type="Proteomes" id="UP000199289">
    <property type="component" value="Unassembled WGS sequence"/>
</dbReference>